<keyword evidence="1" id="KW-0472">Membrane</keyword>
<gene>
    <name evidence="2" type="ordered locus">Bcep1808_7559</name>
</gene>
<keyword evidence="1" id="KW-1133">Transmembrane helix</keyword>
<protein>
    <submittedName>
        <fullName evidence="2">Uncharacterized protein</fullName>
    </submittedName>
</protein>
<dbReference type="KEGG" id="bvi:Bcep1808_7559"/>
<dbReference type="EMBL" id="CP000620">
    <property type="protein sequence ID" value="ABO60434.1"/>
    <property type="molecule type" value="Genomic_DNA"/>
</dbReference>
<organism evidence="2 3">
    <name type="scientific">Burkholderia vietnamiensis (strain G4 / LMG 22486)</name>
    <name type="common">Burkholderia cepacia (strain R1808)</name>
    <dbReference type="NCBI Taxonomy" id="269482"/>
    <lineage>
        <taxon>Bacteria</taxon>
        <taxon>Pseudomonadati</taxon>
        <taxon>Pseudomonadota</taxon>
        <taxon>Betaproteobacteria</taxon>
        <taxon>Burkholderiales</taxon>
        <taxon>Burkholderiaceae</taxon>
        <taxon>Burkholderia</taxon>
        <taxon>Burkholderia cepacia complex</taxon>
    </lineage>
</organism>
<sequence length="85" mass="9313">MNRLLLNEMYLFLCRLSRLGKTGVVFVLLVAVVSSIVLHTKGLNMDDSIAQWTTTPLVVMAAVAVLAELVSSMMRVHLLQAADRG</sequence>
<name>A4JVY1_BURVG</name>
<evidence type="ECO:0000313" key="3">
    <source>
        <dbReference type="Proteomes" id="UP000002287"/>
    </source>
</evidence>
<feature type="transmembrane region" description="Helical" evidence="1">
    <location>
        <begin position="49"/>
        <end position="70"/>
    </location>
</feature>
<dbReference type="AlphaFoldDB" id="A4JVY1"/>
<geneLocation type="plasmid" evidence="2 3">
    <name>pBVIE04</name>
</geneLocation>
<dbReference type="HOGENOM" id="CLU_2506436_0_0_4"/>
<keyword evidence="2" id="KW-0614">Plasmid</keyword>
<reference evidence="2 3" key="1">
    <citation type="submission" date="2007-03" db="EMBL/GenBank/DDBJ databases">
        <title>Complete sequence of plasmid pBVIE04 of Burkholderia vietnamiensis G4.</title>
        <authorList>
            <consortium name="US DOE Joint Genome Institute"/>
            <person name="Copeland A."/>
            <person name="Lucas S."/>
            <person name="Lapidus A."/>
            <person name="Barry K."/>
            <person name="Detter J.C."/>
            <person name="Glavina del Rio T."/>
            <person name="Hammon N."/>
            <person name="Israni S."/>
            <person name="Dalin E."/>
            <person name="Tice H."/>
            <person name="Pitluck S."/>
            <person name="Chain P."/>
            <person name="Malfatti S."/>
            <person name="Shin M."/>
            <person name="Vergez L."/>
            <person name="Schmutz J."/>
            <person name="Larimer F."/>
            <person name="Land M."/>
            <person name="Hauser L."/>
            <person name="Kyrpides N."/>
            <person name="Tiedje J."/>
            <person name="Richardson P."/>
        </authorList>
    </citation>
    <scope>NUCLEOTIDE SEQUENCE [LARGE SCALE GENOMIC DNA]</scope>
    <source>
        <strain evidence="3">G4 / LMG 22486</strain>
        <plasmid evidence="2 3">pBVIE04</plasmid>
    </source>
</reference>
<accession>A4JVY1</accession>
<dbReference type="eggNOG" id="ENOG5030X5H">
    <property type="taxonomic scope" value="Bacteria"/>
</dbReference>
<dbReference type="Proteomes" id="UP000002287">
    <property type="component" value="Plasmid pBVIE04"/>
</dbReference>
<evidence type="ECO:0000313" key="2">
    <source>
        <dbReference type="EMBL" id="ABO60434.1"/>
    </source>
</evidence>
<evidence type="ECO:0000256" key="1">
    <source>
        <dbReference type="SAM" id="Phobius"/>
    </source>
</evidence>
<feature type="transmembrane region" description="Helical" evidence="1">
    <location>
        <begin position="20"/>
        <end position="37"/>
    </location>
</feature>
<proteinExistence type="predicted"/>
<keyword evidence="1" id="KW-0812">Transmembrane</keyword>